<proteinExistence type="predicted"/>
<feature type="transmembrane region" description="Helical" evidence="1">
    <location>
        <begin position="409"/>
        <end position="427"/>
    </location>
</feature>
<feature type="transmembrane region" description="Helical" evidence="1">
    <location>
        <begin position="156"/>
        <end position="177"/>
    </location>
</feature>
<feature type="transmembrane region" description="Helical" evidence="1">
    <location>
        <begin position="130"/>
        <end position="149"/>
    </location>
</feature>
<feature type="transmembrane region" description="Helical" evidence="1">
    <location>
        <begin position="54"/>
        <end position="76"/>
    </location>
</feature>
<dbReference type="OrthoDB" id="9787548at2"/>
<keyword evidence="1" id="KW-0812">Transmembrane</keyword>
<dbReference type="NCBIfam" id="NF037982">
    <property type="entry name" value="Nramp_1"/>
    <property type="match status" value="1"/>
</dbReference>
<dbReference type="AlphaFoldDB" id="A0A5C6AKN7"/>
<feature type="transmembrane region" description="Helical" evidence="1">
    <location>
        <begin position="96"/>
        <end position="124"/>
    </location>
</feature>
<comment type="caution">
    <text evidence="2">The sequence shown here is derived from an EMBL/GenBank/DDBJ whole genome shotgun (WGS) entry which is preliminary data.</text>
</comment>
<reference evidence="2 3" key="1">
    <citation type="submission" date="2019-02" db="EMBL/GenBank/DDBJ databases">
        <title>Deep-cultivation of Planctomycetes and their phenomic and genomic characterization uncovers novel biology.</title>
        <authorList>
            <person name="Wiegand S."/>
            <person name="Jogler M."/>
            <person name="Boedeker C."/>
            <person name="Pinto D."/>
            <person name="Vollmers J."/>
            <person name="Rivas-Marin E."/>
            <person name="Kohn T."/>
            <person name="Peeters S.H."/>
            <person name="Heuer A."/>
            <person name="Rast P."/>
            <person name="Oberbeckmann S."/>
            <person name="Bunk B."/>
            <person name="Jeske O."/>
            <person name="Meyerdierks A."/>
            <person name="Storesund J.E."/>
            <person name="Kallscheuer N."/>
            <person name="Luecker S."/>
            <person name="Lage O.M."/>
            <person name="Pohl T."/>
            <person name="Merkel B.J."/>
            <person name="Hornburger P."/>
            <person name="Mueller R.-W."/>
            <person name="Bruemmer F."/>
            <person name="Labrenz M."/>
            <person name="Spormann A.M."/>
            <person name="Op Den Camp H."/>
            <person name="Overmann J."/>
            <person name="Amann R."/>
            <person name="Jetten M.S.M."/>
            <person name="Mascher T."/>
            <person name="Medema M.H."/>
            <person name="Devos D.P."/>
            <person name="Kaster A.-K."/>
            <person name="Ovreas L."/>
            <person name="Rohde M."/>
            <person name="Galperin M.Y."/>
            <person name="Jogler C."/>
        </authorList>
    </citation>
    <scope>NUCLEOTIDE SEQUENCE [LARGE SCALE GENOMIC DNA]</scope>
    <source>
        <strain evidence="2 3">Pla108</strain>
    </source>
</reference>
<feature type="transmembrane region" description="Helical" evidence="1">
    <location>
        <begin position="322"/>
        <end position="344"/>
    </location>
</feature>
<accession>A0A5C6AKN7</accession>
<evidence type="ECO:0000313" key="3">
    <source>
        <dbReference type="Proteomes" id="UP000317421"/>
    </source>
</evidence>
<dbReference type="EMBL" id="SJPR01000001">
    <property type="protein sequence ID" value="TWT99828.1"/>
    <property type="molecule type" value="Genomic_DNA"/>
</dbReference>
<gene>
    <name evidence="2" type="ORF">Pla108_07710</name>
</gene>
<keyword evidence="3" id="KW-1185">Reference proteome</keyword>
<keyword evidence="1" id="KW-0472">Membrane</keyword>
<protein>
    <submittedName>
        <fullName evidence="2">Natural resistance-associated macrophage protein</fullName>
    </submittedName>
</protein>
<sequence length="471" mass="49108">MAPKSPSPSIATPPRGAALLLALGPAVVWCAEYIGSGEVILATRTGAILGTGVLWAVVVGVYLKYLIGMAGGWYTVATGESMIDLFGRLPGPRNAFVWLVLVVQVVASVLAISSIAATAGVFVAELTPLPARYAGWAVTLFAVGIAWVGEFRALKLVMATLISMTLVGVVVIATRAAPPLGDLFAGLTPHVPVVPGWAIGQGVATNAWAEMLPLLGWGAGGFASQVWYTYWVMGAGYGAAAGGRQGQPADVDALRNLSDDAAERLVGWRRVVTFDATAAMLVGVAVTAGFLIAGAGVLGANQLAPDGAQVALTLATIFGDQWGAAGATLFLVGGAAALVSTQLAQVAGWPYLMDDCVRLCLPRAVAGWTPLARRRGWLVFYVLFSMTIVYTLGYQPVALVKFAAIAEGLLLTPLQALAMLVGLYWVLPRMFRPEVARQLRPSPAIGVGLAVAFLVFSYFCVVQLPRVLLGS</sequence>
<feature type="transmembrane region" description="Helical" evidence="1">
    <location>
        <begin position="447"/>
        <end position="469"/>
    </location>
</feature>
<feature type="transmembrane region" description="Helical" evidence="1">
    <location>
        <begin position="378"/>
        <end position="397"/>
    </location>
</feature>
<dbReference type="RefSeq" id="WP_146443158.1">
    <property type="nucleotide sequence ID" value="NZ_SJPR01000001.1"/>
</dbReference>
<keyword evidence="1" id="KW-1133">Transmembrane helix</keyword>
<organism evidence="2 3">
    <name type="scientific">Botrimarina colliarenosi</name>
    <dbReference type="NCBI Taxonomy" id="2528001"/>
    <lineage>
        <taxon>Bacteria</taxon>
        <taxon>Pseudomonadati</taxon>
        <taxon>Planctomycetota</taxon>
        <taxon>Planctomycetia</taxon>
        <taxon>Pirellulales</taxon>
        <taxon>Lacipirellulaceae</taxon>
        <taxon>Botrimarina</taxon>
    </lineage>
</organism>
<dbReference type="Proteomes" id="UP000317421">
    <property type="component" value="Unassembled WGS sequence"/>
</dbReference>
<feature type="transmembrane region" description="Helical" evidence="1">
    <location>
        <begin position="278"/>
        <end position="301"/>
    </location>
</feature>
<name>A0A5C6AKN7_9BACT</name>
<evidence type="ECO:0000256" key="1">
    <source>
        <dbReference type="SAM" id="Phobius"/>
    </source>
</evidence>
<evidence type="ECO:0000313" key="2">
    <source>
        <dbReference type="EMBL" id="TWT99828.1"/>
    </source>
</evidence>